<keyword evidence="3" id="KW-0997">Cell inner membrane</keyword>
<dbReference type="InterPro" id="IPR003439">
    <property type="entry name" value="ABC_transporter-like_ATP-bd"/>
</dbReference>
<dbReference type="Gene3D" id="3.40.50.300">
    <property type="entry name" value="P-loop containing nucleotide triphosphate hydrolases"/>
    <property type="match status" value="1"/>
</dbReference>
<reference evidence="7 8" key="1">
    <citation type="submission" date="2020-08" db="EMBL/GenBank/DDBJ databases">
        <title>Genomic Encyclopedia of Type Strains, Phase IV (KMG-V): Genome sequencing to study the core and pangenomes of soil and plant-associated prokaryotes.</title>
        <authorList>
            <person name="Whitman W."/>
        </authorList>
    </citation>
    <scope>NUCLEOTIDE SEQUENCE [LARGE SCALE GENOMIC DNA]</scope>
    <source>
        <strain evidence="7 8">SRMrh-85</strain>
    </source>
</reference>
<keyword evidence="2" id="KW-1003">Cell membrane</keyword>
<dbReference type="SUPFAM" id="SSF52540">
    <property type="entry name" value="P-loop containing nucleoside triphosphate hydrolases"/>
    <property type="match status" value="1"/>
</dbReference>
<protein>
    <submittedName>
        <fullName evidence="7">Branched-chain amino acid transport system ATP-binding protein</fullName>
    </submittedName>
</protein>
<dbReference type="InterPro" id="IPR003593">
    <property type="entry name" value="AAA+_ATPase"/>
</dbReference>
<name>A0ABR6FVX7_9BURK</name>
<keyword evidence="1" id="KW-0813">Transport</keyword>
<dbReference type="Proteomes" id="UP000533533">
    <property type="component" value="Unassembled WGS sequence"/>
</dbReference>
<evidence type="ECO:0000256" key="5">
    <source>
        <dbReference type="ARBA" id="ARBA00022840"/>
    </source>
</evidence>
<evidence type="ECO:0000313" key="7">
    <source>
        <dbReference type="EMBL" id="MBB2931591.1"/>
    </source>
</evidence>
<evidence type="ECO:0000256" key="1">
    <source>
        <dbReference type="ARBA" id="ARBA00022448"/>
    </source>
</evidence>
<dbReference type="GO" id="GO:0005524">
    <property type="term" value="F:ATP binding"/>
    <property type="evidence" value="ECO:0007669"/>
    <property type="project" value="UniProtKB-KW"/>
</dbReference>
<keyword evidence="4" id="KW-0547">Nucleotide-binding</keyword>
<dbReference type="InterPro" id="IPR017871">
    <property type="entry name" value="ABC_transporter-like_CS"/>
</dbReference>
<gene>
    <name evidence="7" type="ORF">FHX59_006062</name>
</gene>
<evidence type="ECO:0000313" key="8">
    <source>
        <dbReference type="Proteomes" id="UP000533533"/>
    </source>
</evidence>
<keyword evidence="8" id="KW-1185">Reference proteome</keyword>
<sequence>MMSTILRLQDVYKAFGGNHVLTGLNFNVRQGEIVGLLGPNGCGKSTVLNVITGYCSIDRGAVEVRGERVSGLAAHQIAAKSVRRTFQLPSMPGRMTVEEVVMAASTRSHGLFSTLWRSAKVRRLEQETRERARQLLEELLLTKVAHLPAASISGGQKKLLGIACAMMEQPLLLLLDEPMAGVHPNLRAELVTTLKRINSQGITLVIIEHDMHFISETCSRCIVLDKGRTVADCLPSELETHESVVEAYLGKKPGRQYQVAGAVA</sequence>
<proteinExistence type="predicted"/>
<dbReference type="EMBL" id="JACHVZ010000020">
    <property type="protein sequence ID" value="MBB2931591.1"/>
    <property type="molecule type" value="Genomic_DNA"/>
</dbReference>
<dbReference type="Pfam" id="PF00005">
    <property type="entry name" value="ABC_tran"/>
    <property type="match status" value="1"/>
</dbReference>
<comment type="caution">
    <text evidence="7">The sequence shown here is derived from an EMBL/GenBank/DDBJ whole genome shotgun (WGS) entry which is preliminary data.</text>
</comment>
<dbReference type="SMART" id="SM00382">
    <property type="entry name" value="AAA"/>
    <property type="match status" value="1"/>
</dbReference>
<dbReference type="PANTHER" id="PTHR45772">
    <property type="entry name" value="CONSERVED COMPONENT OF ABC TRANSPORTER FOR NATURAL AMINO ACIDS-RELATED"/>
    <property type="match status" value="1"/>
</dbReference>
<dbReference type="PROSITE" id="PS00211">
    <property type="entry name" value="ABC_TRANSPORTER_1"/>
    <property type="match status" value="1"/>
</dbReference>
<keyword evidence="5 7" id="KW-0067">ATP-binding</keyword>
<evidence type="ECO:0000259" key="6">
    <source>
        <dbReference type="PROSITE" id="PS50893"/>
    </source>
</evidence>
<feature type="domain" description="ABC transporter" evidence="6">
    <location>
        <begin position="6"/>
        <end position="251"/>
    </location>
</feature>
<evidence type="ECO:0000256" key="2">
    <source>
        <dbReference type="ARBA" id="ARBA00022475"/>
    </source>
</evidence>
<evidence type="ECO:0000256" key="3">
    <source>
        <dbReference type="ARBA" id="ARBA00022519"/>
    </source>
</evidence>
<keyword evidence="3" id="KW-0472">Membrane</keyword>
<organism evidence="7 8">
    <name type="scientific">Paraburkholderia silvatlantica</name>
    <dbReference type="NCBI Taxonomy" id="321895"/>
    <lineage>
        <taxon>Bacteria</taxon>
        <taxon>Pseudomonadati</taxon>
        <taxon>Pseudomonadota</taxon>
        <taxon>Betaproteobacteria</taxon>
        <taxon>Burkholderiales</taxon>
        <taxon>Burkholderiaceae</taxon>
        <taxon>Paraburkholderia</taxon>
    </lineage>
</organism>
<accession>A0ABR6FVX7</accession>
<dbReference type="PROSITE" id="PS50893">
    <property type="entry name" value="ABC_TRANSPORTER_2"/>
    <property type="match status" value="1"/>
</dbReference>
<dbReference type="PANTHER" id="PTHR45772:SF9">
    <property type="entry name" value="CONSERVED COMPONENT OF ABC TRANSPORTER FOR NATURAL AMINO ACIDS"/>
    <property type="match status" value="1"/>
</dbReference>
<evidence type="ECO:0000256" key="4">
    <source>
        <dbReference type="ARBA" id="ARBA00022741"/>
    </source>
</evidence>
<dbReference type="InterPro" id="IPR027417">
    <property type="entry name" value="P-loop_NTPase"/>
</dbReference>
<dbReference type="InterPro" id="IPR051120">
    <property type="entry name" value="ABC_AA/LPS_Transport"/>
</dbReference>